<dbReference type="SUPFAM" id="SSF55781">
    <property type="entry name" value="GAF domain-like"/>
    <property type="match status" value="2"/>
</dbReference>
<dbReference type="CDD" id="cd01949">
    <property type="entry name" value="GGDEF"/>
    <property type="match status" value="1"/>
</dbReference>
<dbReference type="SMART" id="SM00267">
    <property type="entry name" value="GGDEF"/>
    <property type="match status" value="1"/>
</dbReference>
<dbReference type="Gene3D" id="3.30.70.270">
    <property type="match status" value="1"/>
</dbReference>
<dbReference type="InterPro" id="IPR043128">
    <property type="entry name" value="Rev_trsase/Diguanyl_cyclase"/>
</dbReference>
<protein>
    <recommendedName>
        <fullName evidence="1">GGDEF domain-containing protein</fullName>
    </recommendedName>
</protein>
<feature type="domain" description="GGDEF" evidence="1">
    <location>
        <begin position="468"/>
        <end position="594"/>
    </location>
</feature>
<dbReference type="SUPFAM" id="SSF55073">
    <property type="entry name" value="Nucleotide cyclase"/>
    <property type="match status" value="1"/>
</dbReference>
<dbReference type="NCBIfam" id="TIGR00254">
    <property type="entry name" value="GGDEF"/>
    <property type="match status" value="1"/>
</dbReference>
<name>A0ABQ5TM81_9BACI</name>
<dbReference type="Proteomes" id="UP001275436">
    <property type="component" value="Unassembled WGS sequence"/>
</dbReference>
<keyword evidence="3" id="KW-1185">Reference proteome</keyword>
<sequence>MIILHVSKQSRGKFIEKLYRNMSDFIENKNLNWIPSLFDTIGMYLNCSSITVYEWQEEESCYYLHYHSNNDKVPHVLMSSHFEVIDDKSTKMIKIDSLTNPWIIIIHDMTNSNMDRLKIEVVNIEVNKYLTTFSSILNSMHMPLFNNRLLELNNELSGSIHTSFVFQKITDVIQSTFHNIKVSYMVTQDFTIPDHINVKIMEWNDETLSREVKQTFMNGQIQFNSDNSIIYLPITGKQGNYGVIEIQSDVILKMNSNEKYFLTQVAKVCGNALETAFLLQHSRNKIDQLTMINQTSNHFNSKLDFREIINTLKSQFASYASDSTFAILPLDGKYAGTSVGNDLYFEKEEGIMFLHNLKIYTKNYEETFFSGNFKENEPDSNFQSVIAVPMKHENSLIGIVFIGHKEEYQYDYHQYKLMESMIQHSVVAIANTLQKEQLTKALAVDHLTGLYSRQYLEETVNNHMKEGNKGSLILFDIDDFKQVNDSYGHLIGDQVLIQVAQVLQEVVKDKYIAARWGGEELAIYAQETSLQEAIRISREACDIVEQTTNPRVTLSSGVSFWSSEENDSANTIWQRSDKALYEAKERGKNKVVYK</sequence>
<evidence type="ECO:0000259" key="1">
    <source>
        <dbReference type="PROSITE" id="PS50887"/>
    </source>
</evidence>
<dbReference type="PROSITE" id="PS50887">
    <property type="entry name" value="GGDEF"/>
    <property type="match status" value="1"/>
</dbReference>
<dbReference type="EMBL" id="BSKO01000001">
    <property type="protein sequence ID" value="GLO66866.1"/>
    <property type="molecule type" value="Genomic_DNA"/>
</dbReference>
<dbReference type="Pfam" id="PF00990">
    <property type="entry name" value="GGDEF"/>
    <property type="match status" value="1"/>
</dbReference>
<dbReference type="RefSeq" id="WP_317958219.1">
    <property type="nucleotide sequence ID" value="NZ_BSKO01000001.1"/>
</dbReference>
<reference evidence="2 3" key="1">
    <citation type="submission" date="2023-02" db="EMBL/GenBank/DDBJ databases">
        <title>Oceanobacillus kimchii IFOP_LL358 isolated form Alexandrium catenella lab strain.</title>
        <authorList>
            <person name="Gajardo G."/>
            <person name="Ueki S."/>
            <person name="Maruyama F."/>
        </authorList>
    </citation>
    <scope>NUCLEOTIDE SEQUENCE [LARGE SCALE GENOMIC DNA]</scope>
    <source>
        <strain evidence="2 3">IFOP_LL358</strain>
    </source>
</reference>
<accession>A0ABQ5TM81</accession>
<dbReference type="InterPro" id="IPR029016">
    <property type="entry name" value="GAF-like_dom_sf"/>
</dbReference>
<dbReference type="Gene3D" id="3.30.450.40">
    <property type="match status" value="2"/>
</dbReference>
<dbReference type="PANTHER" id="PTHR45138:SF9">
    <property type="entry name" value="DIGUANYLATE CYCLASE DGCM-RELATED"/>
    <property type="match status" value="1"/>
</dbReference>
<dbReference type="InterPro" id="IPR050469">
    <property type="entry name" value="Diguanylate_Cyclase"/>
</dbReference>
<dbReference type="InterPro" id="IPR029787">
    <property type="entry name" value="Nucleotide_cyclase"/>
</dbReference>
<dbReference type="InterPro" id="IPR000160">
    <property type="entry name" value="GGDEF_dom"/>
</dbReference>
<dbReference type="PANTHER" id="PTHR45138">
    <property type="entry name" value="REGULATORY COMPONENTS OF SENSORY TRANSDUCTION SYSTEM"/>
    <property type="match status" value="1"/>
</dbReference>
<gene>
    <name evidence="2" type="primary">ytrP</name>
    <name evidence="2" type="ORF">MACH08_26500</name>
</gene>
<evidence type="ECO:0000313" key="3">
    <source>
        <dbReference type="Proteomes" id="UP001275436"/>
    </source>
</evidence>
<organism evidence="2 3">
    <name type="scientific">Oceanobacillus kimchii</name>
    <dbReference type="NCBI Taxonomy" id="746691"/>
    <lineage>
        <taxon>Bacteria</taxon>
        <taxon>Bacillati</taxon>
        <taxon>Bacillota</taxon>
        <taxon>Bacilli</taxon>
        <taxon>Bacillales</taxon>
        <taxon>Bacillaceae</taxon>
        <taxon>Oceanobacillus</taxon>
    </lineage>
</organism>
<proteinExistence type="predicted"/>
<evidence type="ECO:0000313" key="2">
    <source>
        <dbReference type="EMBL" id="GLO66866.1"/>
    </source>
</evidence>
<comment type="caution">
    <text evidence="2">The sequence shown here is derived from an EMBL/GenBank/DDBJ whole genome shotgun (WGS) entry which is preliminary data.</text>
</comment>